<reference evidence="2" key="2">
    <citation type="submission" date="2007-11" db="EMBL/GenBank/DDBJ databases">
        <title>Complete sequence of Delftia acidovorans DSM 14801 / SPH-1.</title>
        <authorList>
            <person name="Copeland A."/>
            <person name="Lucas S."/>
            <person name="Lapidus A."/>
            <person name="Barry K."/>
            <person name="Glavina del Rio T."/>
            <person name="Dalin E."/>
            <person name="Tice H."/>
            <person name="Pitluck S."/>
            <person name="Lowry S."/>
            <person name="Clum A."/>
            <person name="Schmutz J."/>
            <person name="Larimer F."/>
            <person name="Land M."/>
            <person name="Hauser L."/>
            <person name="Kyrpides N."/>
            <person name="Kim E."/>
            <person name="Schleheck D."/>
            <person name="Richardson P."/>
        </authorList>
    </citation>
    <scope>NUCLEOTIDE SEQUENCE [LARGE SCALE GENOMIC DNA]</scope>
    <source>
        <strain evidence="2">DSM 14801 / SPH-1</strain>
    </source>
</reference>
<sequence length="129" mass="14132">MTTAPTPSELLPCPFCGAGNTEIRDNGKVWSGMGYTAPTSTSVFHQCRPVAGQPSRAIERVGRDRASAIASWNQRAELEARKPLPLSDERIEGLREQTFSTNNPFCPCDSKTMRKAVRAAERAHGIKET</sequence>
<dbReference type="EMBL" id="CP000884">
    <property type="protein sequence ID" value="ABX35835.1"/>
    <property type="molecule type" value="Genomic_DNA"/>
</dbReference>
<evidence type="ECO:0008006" key="3">
    <source>
        <dbReference type="Google" id="ProtNLM"/>
    </source>
</evidence>
<evidence type="ECO:0000313" key="1">
    <source>
        <dbReference type="EMBL" id="ABX35835.1"/>
    </source>
</evidence>
<protein>
    <recommendedName>
        <fullName evidence="3">Restriction alleviation protein, Lar family</fullName>
    </recommendedName>
</protein>
<gene>
    <name evidence="1" type="ordered locus">Daci_3197</name>
</gene>
<organism evidence="1 2">
    <name type="scientific">Delftia acidovorans (strain DSM 14801 / SPH-1)</name>
    <dbReference type="NCBI Taxonomy" id="398578"/>
    <lineage>
        <taxon>Bacteria</taxon>
        <taxon>Pseudomonadati</taxon>
        <taxon>Pseudomonadota</taxon>
        <taxon>Betaproteobacteria</taxon>
        <taxon>Burkholderiales</taxon>
        <taxon>Comamonadaceae</taxon>
        <taxon>Delftia</taxon>
    </lineage>
</organism>
<accession>A9BW19</accession>
<keyword evidence="2" id="KW-1185">Reference proteome</keyword>
<dbReference type="AlphaFoldDB" id="A9BW19"/>
<dbReference type="Proteomes" id="UP000000784">
    <property type="component" value="Chromosome"/>
</dbReference>
<name>A9BW19_DELAS</name>
<proteinExistence type="predicted"/>
<dbReference type="RefSeq" id="WP_012205035.1">
    <property type="nucleotide sequence ID" value="NC_010002.1"/>
</dbReference>
<dbReference type="Pfam" id="PF14354">
    <property type="entry name" value="Lar_restr_allev"/>
    <property type="match status" value="1"/>
</dbReference>
<dbReference type="GeneID" id="31503055"/>
<dbReference type="STRING" id="398578.Daci_3197"/>
<evidence type="ECO:0000313" key="2">
    <source>
        <dbReference type="Proteomes" id="UP000000784"/>
    </source>
</evidence>
<dbReference type="KEGG" id="dac:Daci_3197"/>
<dbReference type="HOGENOM" id="CLU_1945236_0_0_4"/>
<reference evidence="1 2" key="1">
    <citation type="journal article" date="2004" name="Appl. Environ. Microbiol.">
        <title>Mineralization of individual congeners of linear alkylbenzenesulfonate by defined pairs of heterotrophic bacteria.</title>
        <authorList>
            <person name="Schleheck D."/>
            <person name="Knepper T.P."/>
            <person name="Fischer K."/>
            <person name="Cook A.M."/>
        </authorList>
    </citation>
    <scope>NUCLEOTIDE SEQUENCE [LARGE SCALE GENOMIC DNA]</scope>
    <source>
        <strain evidence="2">DSM 14801 / SPH-1</strain>
    </source>
</reference>